<organism evidence="3">
    <name type="scientific">marine sediment metagenome</name>
    <dbReference type="NCBI Taxonomy" id="412755"/>
    <lineage>
        <taxon>unclassified sequences</taxon>
        <taxon>metagenomes</taxon>
        <taxon>ecological metagenomes</taxon>
    </lineage>
</organism>
<dbReference type="InterPro" id="IPR011010">
    <property type="entry name" value="DNA_brk_join_enz"/>
</dbReference>
<sequence length="213" mass="25167">MDENNDIRKITRKGGRTYTVRSNRDRFWFPDEWIKFYNALKSFQKHTFNFQINTGARINELRHVKVEDMDLERKRITLRITKIKAKKKETTPRPRIIAVSSQFAKYMKKYIRDNSLNGEDYTRVLSTPAACICIKKVCKKVGIKDYYMFATHNIRKTHGNYLKALGVDAGEICSRLGHDYDTFLKSYASPDIFSSEEKQKIRDIVGDLYQRRF</sequence>
<dbReference type="GO" id="GO:0015074">
    <property type="term" value="P:DNA integration"/>
    <property type="evidence" value="ECO:0007669"/>
    <property type="project" value="InterPro"/>
</dbReference>
<dbReference type="GO" id="GO:0003677">
    <property type="term" value="F:DNA binding"/>
    <property type="evidence" value="ECO:0007669"/>
    <property type="project" value="InterPro"/>
</dbReference>
<dbReference type="PROSITE" id="PS51898">
    <property type="entry name" value="TYR_RECOMBINASE"/>
    <property type="match status" value="1"/>
</dbReference>
<dbReference type="Gene3D" id="1.10.443.10">
    <property type="entry name" value="Intergrase catalytic core"/>
    <property type="match status" value="1"/>
</dbReference>
<reference evidence="3" key="1">
    <citation type="journal article" date="2015" name="Nature">
        <title>Complex archaea that bridge the gap between prokaryotes and eukaryotes.</title>
        <authorList>
            <person name="Spang A."/>
            <person name="Saw J.H."/>
            <person name="Jorgensen S.L."/>
            <person name="Zaremba-Niedzwiedzka K."/>
            <person name="Martijn J."/>
            <person name="Lind A.E."/>
            <person name="van Eijk R."/>
            <person name="Schleper C."/>
            <person name="Guy L."/>
            <person name="Ettema T.J."/>
        </authorList>
    </citation>
    <scope>NUCLEOTIDE SEQUENCE</scope>
</reference>
<dbReference type="InterPro" id="IPR002104">
    <property type="entry name" value="Integrase_catalytic"/>
</dbReference>
<proteinExistence type="predicted"/>
<dbReference type="EMBL" id="LAZR01002622">
    <property type="protein sequence ID" value="KKN27615.1"/>
    <property type="molecule type" value="Genomic_DNA"/>
</dbReference>
<dbReference type="CDD" id="cd00397">
    <property type="entry name" value="DNA_BRE_C"/>
    <property type="match status" value="1"/>
</dbReference>
<protein>
    <recommendedName>
        <fullName evidence="2">Tyr recombinase domain-containing protein</fullName>
    </recommendedName>
</protein>
<keyword evidence="1" id="KW-0233">DNA recombination</keyword>
<gene>
    <name evidence="3" type="ORF">LCGC14_0863020</name>
</gene>
<evidence type="ECO:0000313" key="3">
    <source>
        <dbReference type="EMBL" id="KKN27615.1"/>
    </source>
</evidence>
<dbReference type="AlphaFoldDB" id="A0A0F9P6U9"/>
<feature type="domain" description="Tyr recombinase" evidence="2">
    <location>
        <begin position="23"/>
        <end position="203"/>
    </location>
</feature>
<comment type="caution">
    <text evidence="3">The sequence shown here is derived from an EMBL/GenBank/DDBJ whole genome shotgun (WGS) entry which is preliminary data.</text>
</comment>
<dbReference type="GO" id="GO:0006310">
    <property type="term" value="P:DNA recombination"/>
    <property type="evidence" value="ECO:0007669"/>
    <property type="project" value="UniProtKB-KW"/>
</dbReference>
<dbReference type="Pfam" id="PF00589">
    <property type="entry name" value="Phage_integrase"/>
    <property type="match status" value="1"/>
</dbReference>
<dbReference type="SUPFAM" id="SSF56349">
    <property type="entry name" value="DNA breaking-rejoining enzymes"/>
    <property type="match status" value="1"/>
</dbReference>
<evidence type="ECO:0000256" key="1">
    <source>
        <dbReference type="ARBA" id="ARBA00023172"/>
    </source>
</evidence>
<evidence type="ECO:0000259" key="2">
    <source>
        <dbReference type="PROSITE" id="PS51898"/>
    </source>
</evidence>
<accession>A0A0F9P6U9</accession>
<dbReference type="InterPro" id="IPR013762">
    <property type="entry name" value="Integrase-like_cat_sf"/>
</dbReference>
<name>A0A0F9P6U9_9ZZZZ</name>